<protein>
    <submittedName>
        <fullName evidence="1">Uncharacterized protein</fullName>
    </submittedName>
</protein>
<reference evidence="1 2" key="2">
    <citation type="journal article" date="2022" name="Mol. Ecol. Resour.">
        <title>The genomes of chicory, endive, great burdock and yacon provide insights into Asteraceae paleo-polyploidization history and plant inulin production.</title>
        <authorList>
            <person name="Fan W."/>
            <person name="Wang S."/>
            <person name="Wang H."/>
            <person name="Wang A."/>
            <person name="Jiang F."/>
            <person name="Liu H."/>
            <person name="Zhao H."/>
            <person name="Xu D."/>
            <person name="Zhang Y."/>
        </authorList>
    </citation>
    <scope>NUCLEOTIDE SEQUENCE [LARGE SCALE GENOMIC DNA]</scope>
    <source>
        <strain evidence="2">cv. Punajuju</strain>
        <tissue evidence="1">Leaves</tissue>
    </source>
</reference>
<name>A0ACB8ZJZ6_CICIN</name>
<reference evidence="2" key="1">
    <citation type="journal article" date="2022" name="Mol. Ecol. Resour.">
        <title>The genomes of chicory, endive, great burdock and yacon provide insights into Asteraceae palaeo-polyploidization history and plant inulin production.</title>
        <authorList>
            <person name="Fan W."/>
            <person name="Wang S."/>
            <person name="Wang H."/>
            <person name="Wang A."/>
            <person name="Jiang F."/>
            <person name="Liu H."/>
            <person name="Zhao H."/>
            <person name="Xu D."/>
            <person name="Zhang Y."/>
        </authorList>
    </citation>
    <scope>NUCLEOTIDE SEQUENCE [LARGE SCALE GENOMIC DNA]</scope>
    <source>
        <strain evidence="2">cv. Punajuju</strain>
    </source>
</reference>
<comment type="caution">
    <text evidence="1">The sequence shown here is derived from an EMBL/GenBank/DDBJ whole genome shotgun (WGS) entry which is preliminary data.</text>
</comment>
<accession>A0ACB8ZJZ6</accession>
<keyword evidence="2" id="KW-1185">Reference proteome</keyword>
<evidence type="ECO:0000313" key="1">
    <source>
        <dbReference type="EMBL" id="KAI3698294.1"/>
    </source>
</evidence>
<organism evidence="1 2">
    <name type="scientific">Cichorium intybus</name>
    <name type="common">Chicory</name>
    <dbReference type="NCBI Taxonomy" id="13427"/>
    <lineage>
        <taxon>Eukaryota</taxon>
        <taxon>Viridiplantae</taxon>
        <taxon>Streptophyta</taxon>
        <taxon>Embryophyta</taxon>
        <taxon>Tracheophyta</taxon>
        <taxon>Spermatophyta</taxon>
        <taxon>Magnoliopsida</taxon>
        <taxon>eudicotyledons</taxon>
        <taxon>Gunneridae</taxon>
        <taxon>Pentapetalae</taxon>
        <taxon>asterids</taxon>
        <taxon>campanulids</taxon>
        <taxon>Asterales</taxon>
        <taxon>Asteraceae</taxon>
        <taxon>Cichorioideae</taxon>
        <taxon>Cichorieae</taxon>
        <taxon>Cichoriinae</taxon>
        <taxon>Cichorium</taxon>
    </lineage>
</organism>
<sequence>MQHTKEVMSSGCIEQHRFHPSHQIYLANKKSLRDIDIPPRKLLSRRASASSPEALIDSMYHQQQNESPRVLPEDTLFKKFLPYNSGVDSDEEDADPYSADHFRIYEFKVRKCTRSRSHDWTDCPFAHPGEKARRRCPRRYNYLGTVCADFRRGSCSRGDSCEFAHGVFECWLHPSRYRTEACKDGKNCQRKICFFAHTPRQLRVVPPETTVPVKKHHTESCHCCAHCRCLSETMNELISNPSLNELMRSMEAMTVEENEFPNMNSQWVDACFNNGYGGVYDFSDSTPTPCGSTFSRSSSSSQNTSRVKLAAIYALEYKIHRIEELCSVVLEVKKLSDTLLTDLENQKKENEIFKQTALEDEVEALRKSVINLRSRLQMVFFEEKMKMEISVFRGLYSQHRLDIMNLLEEECSQFKSVIDDIKEKMGQICINEEVINLSPQKDIILQENQENDCRDVHIRPYIGSDTIAWVCAF</sequence>
<proteinExistence type="predicted"/>
<evidence type="ECO:0000313" key="2">
    <source>
        <dbReference type="Proteomes" id="UP001055811"/>
    </source>
</evidence>
<dbReference type="Proteomes" id="UP001055811">
    <property type="component" value="Linkage Group LG08"/>
</dbReference>
<dbReference type="EMBL" id="CM042016">
    <property type="protein sequence ID" value="KAI3698294.1"/>
    <property type="molecule type" value="Genomic_DNA"/>
</dbReference>
<gene>
    <name evidence="1" type="ORF">L2E82_41738</name>
</gene>